<proteinExistence type="predicted"/>
<accession>A0ABP8EI02</accession>
<sequence length="176" mass="20536">MTSPDIVYTRGWSLLRKKYAELYSEDHARQLHEANQPYTAVLLFNGIERCVVKLNLGFDHVSVYHLDEERNPESTFGYRLVLPQREELWLYSMIFFDVPYPESTSTSKFEFNRNRPESVGTWLLRASIDKGPIQDIEGNAPEAWDDEPIPVPRFGDYNLLCRPGDFRPLDFTISRS</sequence>
<evidence type="ECO:0000313" key="2">
    <source>
        <dbReference type="Proteomes" id="UP001501586"/>
    </source>
</evidence>
<dbReference type="EMBL" id="BAABAZ010000004">
    <property type="protein sequence ID" value="GAA4283586.1"/>
    <property type="molecule type" value="Genomic_DNA"/>
</dbReference>
<reference evidence="2" key="1">
    <citation type="journal article" date="2019" name="Int. J. Syst. Evol. Microbiol.">
        <title>The Global Catalogue of Microorganisms (GCM) 10K type strain sequencing project: providing services to taxonomists for standard genome sequencing and annotation.</title>
        <authorList>
            <consortium name="The Broad Institute Genomics Platform"/>
            <consortium name="The Broad Institute Genome Sequencing Center for Infectious Disease"/>
            <person name="Wu L."/>
            <person name="Ma J."/>
        </authorList>
    </citation>
    <scope>NUCLEOTIDE SEQUENCE [LARGE SCALE GENOMIC DNA]</scope>
    <source>
        <strain evidence="2">JCM 17458</strain>
    </source>
</reference>
<organism evidence="1 2">
    <name type="scientific">Brevibacterium daeguense</name>
    <dbReference type="NCBI Taxonomy" id="909936"/>
    <lineage>
        <taxon>Bacteria</taxon>
        <taxon>Bacillati</taxon>
        <taxon>Actinomycetota</taxon>
        <taxon>Actinomycetes</taxon>
        <taxon>Micrococcales</taxon>
        <taxon>Brevibacteriaceae</taxon>
        <taxon>Brevibacterium</taxon>
    </lineage>
</organism>
<comment type="caution">
    <text evidence="1">The sequence shown here is derived from an EMBL/GenBank/DDBJ whole genome shotgun (WGS) entry which is preliminary data.</text>
</comment>
<gene>
    <name evidence="1" type="ORF">GCM10022261_11170</name>
</gene>
<keyword evidence="2" id="KW-1185">Reference proteome</keyword>
<protein>
    <submittedName>
        <fullName evidence="1">Uncharacterized protein</fullName>
    </submittedName>
</protein>
<evidence type="ECO:0000313" key="1">
    <source>
        <dbReference type="EMBL" id="GAA4283586.1"/>
    </source>
</evidence>
<dbReference type="RefSeq" id="WP_236863661.1">
    <property type="nucleotide sequence ID" value="NZ_BAABAZ010000004.1"/>
</dbReference>
<name>A0ABP8EI02_9MICO</name>
<dbReference type="Proteomes" id="UP001501586">
    <property type="component" value="Unassembled WGS sequence"/>
</dbReference>